<dbReference type="PANTHER" id="PTHR31286">
    <property type="entry name" value="GLYCINE-RICH CELL WALL STRUCTURAL PROTEIN 1.8-LIKE"/>
    <property type="match status" value="1"/>
</dbReference>
<accession>A0A9P0YSZ0</accession>
<sequence length="119" mass="13582">MNLGTTRRIGNLIGKFISYDENQFHEKWEAYLRGRVCMDVGKPLKKEHLLRKEKLVTGHWVDFKYEKLPNFFLICGIIVHSDKFCPLTYEDNLTPEKYYGVNLRVGGGGKTSPTGGISG</sequence>
<organism evidence="2 3">
    <name type="scientific">Cuscuta europaea</name>
    <name type="common">European dodder</name>
    <dbReference type="NCBI Taxonomy" id="41803"/>
    <lineage>
        <taxon>Eukaryota</taxon>
        <taxon>Viridiplantae</taxon>
        <taxon>Streptophyta</taxon>
        <taxon>Embryophyta</taxon>
        <taxon>Tracheophyta</taxon>
        <taxon>Spermatophyta</taxon>
        <taxon>Magnoliopsida</taxon>
        <taxon>eudicotyledons</taxon>
        <taxon>Gunneridae</taxon>
        <taxon>Pentapetalae</taxon>
        <taxon>asterids</taxon>
        <taxon>lamiids</taxon>
        <taxon>Solanales</taxon>
        <taxon>Convolvulaceae</taxon>
        <taxon>Cuscuteae</taxon>
        <taxon>Cuscuta</taxon>
        <taxon>Cuscuta subgen. Cuscuta</taxon>
    </lineage>
</organism>
<dbReference type="AlphaFoldDB" id="A0A9P0YSZ0"/>
<evidence type="ECO:0000259" key="1">
    <source>
        <dbReference type="Pfam" id="PF14392"/>
    </source>
</evidence>
<name>A0A9P0YSZ0_CUSEU</name>
<reference evidence="2" key="1">
    <citation type="submission" date="2022-07" db="EMBL/GenBank/DDBJ databases">
        <authorList>
            <person name="Macas J."/>
            <person name="Novak P."/>
            <person name="Neumann P."/>
        </authorList>
    </citation>
    <scope>NUCLEOTIDE SEQUENCE</scope>
</reference>
<protein>
    <recommendedName>
        <fullName evidence="1">Zinc knuckle CX2CX4HX4C domain-containing protein</fullName>
    </recommendedName>
</protein>
<keyword evidence="3" id="KW-1185">Reference proteome</keyword>
<evidence type="ECO:0000313" key="3">
    <source>
        <dbReference type="Proteomes" id="UP001152484"/>
    </source>
</evidence>
<dbReference type="OrthoDB" id="1707487at2759"/>
<dbReference type="Pfam" id="PF14392">
    <property type="entry name" value="zf-CCHC_4"/>
    <property type="match status" value="1"/>
</dbReference>
<feature type="domain" description="Zinc knuckle CX2CX4HX4C" evidence="1">
    <location>
        <begin position="38"/>
        <end position="86"/>
    </location>
</feature>
<dbReference type="EMBL" id="CAMAPE010000009">
    <property type="protein sequence ID" value="CAH9074234.1"/>
    <property type="molecule type" value="Genomic_DNA"/>
</dbReference>
<dbReference type="InterPro" id="IPR040256">
    <property type="entry name" value="At4g02000-like"/>
</dbReference>
<comment type="caution">
    <text evidence="2">The sequence shown here is derived from an EMBL/GenBank/DDBJ whole genome shotgun (WGS) entry which is preliminary data.</text>
</comment>
<dbReference type="Proteomes" id="UP001152484">
    <property type="component" value="Unassembled WGS sequence"/>
</dbReference>
<dbReference type="PANTHER" id="PTHR31286:SF153">
    <property type="entry name" value="DUF4283 DOMAIN PROTEIN"/>
    <property type="match status" value="1"/>
</dbReference>
<evidence type="ECO:0000313" key="2">
    <source>
        <dbReference type="EMBL" id="CAH9074234.1"/>
    </source>
</evidence>
<gene>
    <name evidence="2" type="ORF">CEURO_LOCUS5068</name>
</gene>
<dbReference type="InterPro" id="IPR025836">
    <property type="entry name" value="Zn_knuckle_CX2CX4HX4C"/>
</dbReference>
<proteinExistence type="predicted"/>